<evidence type="ECO:0000313" key="2">
    <source>
        <dbReference type="Proteomes" id="UP000268469"/>
    </source>
</evidence>
<dbReference type="PROSITE" id="PS51257">
    <property type="entry name" value="PROKAR_LIPOPROTEIN"/>
    <property type="match status" value="1"/>
</dbReference>
<accession>A0A660SD61</accession>
<dbReference type="Proteomes" id="UP000268469">
    <property type="component" value="Unassembled WGS sequence"/>
</dbReference>
<sequence length="172" mass="18990">MRLVIVIVGLVLLIGCAKEPLAVYSDRGVVEIVPIDSTVPFSVPDEGDEGWHWYDPGVGSRDVKLKLKEKIGRPVWINSIQWDLFDIEGDRVATGVEPIVPPLEIGGGRDTTYTLILEVKEGYAQALDKADGHEDYSGKGYYRFTPSGKDVERGVDIGIVEGYLEIMVRKAD</sequence>
<protein>
    <recommendedName>
        <fullName evidence="3">Lipoprotein</fullName>
    </recommendedName>
</protein>
<reference evidence="1 2" key="1">
    <citation type="submission" date="2018-06" db="EMBL/GenBank/DDBJ databases">
        <title>Extensive metabolic versatility and redundancy in microbially diverse, dynamic hydrothermal sediments.</title>
        <authorList>
            <person name="Dombrowski N."/>
            <person name="Teske A."/>
            <person name="Baker B.J."/>
        </authorList>
    </citation>
    <scope>NUCLEOTIDE SEQUENCE [LARGE SCALE GENOMIC DNA]</scope>
    <source>
        <strain evidence="1">B36_G15</strain>
    </source>
</reference>
<dbReference type="AlphaFoldDB" id="A0A660SD61"/>
<evidence type="ECO:0008006" key="3">
    <source>
        <dbReference type="Google" id="ProtNLM"/>
    </source>
</evidence>
<name>A0A660SD61_UNCW3</name>
<organism evidence="1 2">
    <name type="scientific">candidate division WOR-3 bacterium</name>
    <dbReference type="NCBI Taxonomy" id="2052148"/>
    <lineage>
        <taxon>Bacteria</taxon>
        <taxon>Bacteria division WOR-3</taxon>
    </lineage>
</organism>
<evidence type="ECO:0000313" key="1">
    <source>
        <dbReference type="EMBL" id="RKX68603.1"/>
    </source>
</evidence>
<comment type="caution">
    <text evidence="1">The sequence shown here is derived from an EMBL/GenBank/DDBJ whole genome shotgun (WGS) entry which is preliminary data.</text>
</comment>
<proteinExistence type="predicted"/>
<dbReference type="EMBL" id="QNBE01000146">
    <property type="protein sequence ID" value="RKX68603.1"/>
    <property type="molecule type" value="Genomic_DNA"/>
</dbReference>
<gene>
    <name evidence="1" type="ORF">DRP53_10410</name>
</gene>